<evidence type="ECO:0000313" key="3">
    <source>
        <dbReference type="EMBL" id="CAD9070433.1"/>
    </source>
</evidence>
<feature type="region of interest" description="Disordered" evidence="1">
    <location>
        <begin position="94"/>
        <end position="115"/>
    </location>
</feature>
<protein>
    <recommendedName>
        <fullName evidence="4">Secreted protein</fullName>
    </recommendedName>
</protein>
<gene>
    <name evidence="3" type="ORF">VBRA1451_LOCUS25515</name>
</gene>
<feature type="compositionally biased region" description="Low complexity" evidence="1">
    <location>
        <begin position="94"/>
        <end position="103"/>
    </location>
</feature>
<dbReference type="EMBL" id="HBGB01043359">
    <property type="protein sequence ID" value="CAD9070433.1"/>
    <property type="molecule type" value="Transcribed_RNA"/>
</dbReference>
<sequence>MLARVRLIMQVHALSLCGVCVCRVGGGCVCVEGYDGVMGIAGSSNLTQCGWGDGYLSRFRQAIKILRSFLASQPPPQDHLSSAGSRDLRIVTITPTTHTQTDGQTDRHMHTNTGT</sequence>
<organism evidence="3">
    <name type="scientific">Vitrella brassicaformis</name>
    <dbReference type="NCBI Taxonomy" id="1169539"/>
    <lineage>
        <taxon>Eukaryota</taxon>
        <taxon>Sar</taxon>
        <taxon>Alveolata</taxon>
        <taxon>Colpodellida</taxon>
        <taxon>Vitrellaceae</taxon>
        <taxon>Vitrella</taxon>
    </lineage>
</organism>
<proteinExistence type="predicted"/>
<reference evidence="3" key="1">
    <citation type="submission" date="2021-01" db="EMBL/GenBank/DDBJ databases">
        <authorList>
            <person name="Corre E."/>
            <person name="Pelletier E."/>
            <person name="Niang G."/>
            <person name="Scheremetjew M."/>
            <person name="Finn R."/>
            <person name="Kale V."/>
            <person name="Holt S."/>
            <person name="Cochrane G."/>
            <person name="Meng A."/>
            <person name="Brown T."/>
            <person name="Cohen L."/>
        </authorList>
    </citation>
    <scope>NUCLEOTIDE SEQUENCE</scope>
    <source>
        <strain evidence="3">CCMP3346</strain>
    </source>
</reference>
<evidence type="ECO:0000256" key="2">
    <source>
        <dbReference type="SAM" id="SignalP"/>
    </source>
</evidence>
<accession>A0A7S1P9W3</accession>
<dbReference type="AlphaFoldDB" id="A0A7S1P9W3"/>
<name>A0A7S1P9W3_9ALVE</name>
<evidence type="ECO:0008006" key="4">
    <source>
        <dbReference type="Google" id="ProtNLM"/>
    </source>
</evidence>
<keyword evidence="2" id="KW-0732">Signal</keyword>
<feature type="signal peptide" evidence="2">
    <location>
        <begin position="1"/>
        <end position="26"/>
    </location>
</feature>
<feature type="chain" id="PRO_5031142557" description="Secreted protein" evidence="2">
    <location>
        <begin position="27"/>
        <end position="115"/>
    </location>
</feature>
<evidence type="ECO:0000256" key="1">
    <source>
        <dbReference type="SAM" id="MobiDB-lite"/>
    </source>
</evidence>